<accession>A0ABN3DGD0</accession>
<gene>
    <name evidence="2" type="ORF">GCM10010104_24770</name>
</gene>
<dbReference type="EMBL" id="BAAART010000055">
    <property type="protein sequence ID" value="GAA2230427.1"/>
    <property type="molecule type" value="Genomic_DNA"/>
</dbReference>
<reference evidence="2 3" key="1">
    <citation type="journal article" date="2019" name="Int. J. Syst. Evol. Microbiol.">
        <title>The Global Catalogue of Microorganisms (GCM) 10K type strain sequencing project: providing services to taxonomists for standard genome sequencing and annotation.</title>
        <authorList>
            <consortium name="The Broad Institute Genomics Platform"/>
            <consortium name="The Broad Institute Genome Sequencing Center for Infectious Disease"/>
            <person name="Wu L."/>
            <person name="Ma J."/>
        </authorList>
    </citation>
    <scope>NUCLEOTIDE SEQUENCE [LARGE SCALE GENOMIC DNA]</scope>
    <source>
        <strain evidence="2 3">JCM 3053</strain>
    </source>
</reference>
<keyword evidence="3" id="KW-1185">Reference proteome</keyword>
<feature type="region of interest" description="Disordered" evidence="1">
    <location>
        <begin position="98"/>
        <end position="119"/>
    </location>
</feature>
<proteinExistence type="predicted"/>
<comment type="caution">
    <text evidence="2">The sequence shown here is derived from an EMBL/GenBank/DDBJ whole genome shotgun (WGS) entry which is preliminary data.</text>
</comment>
<name>A0ABN3DGD0_9ACTN</name>
<evidence type="ECO:0000313" key="2">
    <source>
        <dbReference type="EMBL" id="GAA2230427.1"/>
    </source>
</evidence>
<evidence type="ECO:0000313" key="3">
    <source>
        <dbReference type="Proteomes" id="UP001501474"/>
    </source>
</evidence>
<protein>
    <submittedName>
        <fullName evidence="2">Uncharacterized protein</fullName>
    </submittedName>
</protein>
<evidence type="ECO:0000256" key="1">
    <source>
        <dbReference type="SAM" id="MobiDB-lite"/>
    </source>
</evidence>
<sequence length="119" mass="12638">MAAPHTEAVLAAAGHQPPWDGSQMDVGSVLGSIGRAAAGAGRLVWAVVTAPTTGTEYDAHSKIDRLAEKIENEVPEELRDWAWGLVLDALYGVPQEVGQLVEGHQTPHDEETEGPSAKY</sequence>
<dbReference type="Proteomes" id="UP001501474">
    <property type="component" value="Unassembled WGS sequence"/>
</dbReference>
<organism evidence="2 3">
    <name type="scientific">Streptomyces indiaensis</name>
    <dbReference type="NCBI Taxonomy" id="284033"/>
    <lineage>
        <taxon>Bacteria</taxon>
        <taxon>Bacillati</taxon>
        <taxon>Actinomycetota</taxon>
        <taxon>Actinomycetes</taxon>
        <taxon>Kitasatosporales</taxon>
        <taxon>Streptomycetaceae</taxon>
        <taxon>Streptomyces</taxon>
    </lineage>
</organism>